<comment type="subcellular location">
    <subcellularLocation>
        <location evidence="1">Cell membrane</location>
        <topology evidence="1">Multi-pass membrane protein</topology>
    </subcellularLocation>
</comment>
<evidence type="ECO:0000256" key="4">
    <source>
        <dbReference type="ARBA" id="ARBA00022692"/>
    </source>
</evidence>
<keyword evidence="4 7" id="KW-0812">Transmembrane</keyword>
<feature type="transmembrane region" description="Helical" evidence="7">
    <location>
        <begin position="15"/>
        <end position="33"/>
    </location>
</feature>
<feature type="transmembrane region" description="Helical" evidence="7">
    <location>
        <begin position="66"/>
        <end position="88"/>
    </location>
</feature>
<feature type="transmembrane region" description="Helical" evidence="7">
    <location>
        <begin position="146"/>
        <end position="165"/>
    </location>
</feature>
<evidence type="ECO:0000256" key="2">
    <source>
        <dbReference type="ARBA" id="ARBA00022475"/>
    </source>
</evidence>
<reference evidence="9 10" key="1">
    <citation type="submission" date="2023-12" db="EMBL/GenBank/DDBJ databases">
        <title>Novel species of the genus Arcicella isolated from rivers.</title>
        <authorList>
            <person name="Lu H."/>
        </authorList>
    </citation>
    <scope>NUCLEOTIDE SEQUENCE [LARGE SCALE GENOMIC DNA]</scope>
    <source>
        <strain evidence="9 10">DC2W</strain>
    </source>
</reference>
<feature type="domain" description="Sulfatase N-terminal" evidence="8">
    <location>
        <begin position="227"/>
        <end position="508"/>
    </location>
</feature>
<dbReference type="Gene3D" id="3.40.720.10">
    <property type="entry name" value="Alkaline Phosphatase, subunit A"/>
    <property type="match status" value="1"/>
</dbReference>
<evidence type="ECO:0000313" key="9">
    <source>
        <dbReference type="EMBL" id="MEA5403535.1"/>
    </source>
</evidence>
<evidence type="ECO:0000256" key="6">
    <source>
        <dbReference type="ARBA" id="ARBA00023136"/>
    </source>
</evidence>
<evidence type="ECO:0000256" key="1">
    <source>
        <dbReference type="ARBA" id="ARBA00004651"/>
    </source>
</evidence>
<dbReference type="PANTHER" id="PTHR30443">
    <property type="entry name" value="INNER MEMBRANE PROTEIN"/>
    <property type="match status" value="1"/>
</dbReference>
<dbReference type="PANTHER" id="PTHR30443:SF0">
    <property type="entry name" value="PHOSPHOETHANOLAMINE TRANSFERASE EPTA"/>
    <property type="match status" value="1"/>
</dbReference>
<evidence type="ECO:0000313" key="10">
    <source>
        <dbReference type="Proteomes" id="UP001303899"/>
    </source>
</evidence>
<dbReference type="EMBL" id="JAYGIL010000012">
    <property type="protein sequence ID" value="MEA5403535.1"/>
    <property type="molecule type" value="Genomic_DNA"/>
</dbReference>
<comment type="caution">
    <text evidence="9">The sequence shown here is derived from an EMBL/GenBank/DDBJ whole genome shotgun (WGS) entry which is preliminary data.</text>
</comment>
<evidence type="ECO:0000256" key="7">
    <source>
        <dbReference type="SAM" id="Phobius"/>
    </source>
</evidence>
<evidence type="ECO:0000259" key="8">
    <source>
        <dbReference type="Pfam" id="PF00884"/>
    </source>
</evidence>
<dbReference type="InterPro" id="IPR040423">
    <property type="entry name" value="PEA_transferase"/>
</dbReference>
<dbReference type="Pfam" id="PF00884">
    <property type="entry name" value="Sulfatase"/>
    <property type="match status" value="1"/>
</dbReference>
<keyword evidence="5 7" id="KW-1133">Transmembrane helix</keyword>
<evidence type="ECO:0000256" key="5">
    <source>
        <dbReference type="ARBA" id="ARBA00022989"/>
    </source>
</evidence>
<dbReference type="InterPro" id="IPR000917">
    <property type="entry name" value="Sulfatase_N"/>
</dbReference>
<keyword evidence="3 9" id="KW-0808">Transferase</keyword>
<dbReference type="InterPro" id="IPR058130">
    <property type="entry name" value="PEA_transf_C"/>
</dbReference>
<dbReference type="GO" id="GO:0016740">
    <property type="term" value="F:transferase activity"/>
    <property type="evidence" value="ECO:0007669"/>
    <property type="project" value="UniProtKB-KW"/>
</dbReference>
<keyword evidence="6 7" id="KW-0472">Membrane</keyword>
<accession>A0ABU5S511</accession>
<dbReference type="InterPro" id="IPR017850">
    <property type="entry name" value="Alkaline_phosphatase_core_sf"/>
</dbReference>
<dbReference type="Proteomes" id="UP001303899">
    <property type="component" value="Unassembled WGS sequence"/>
</dbReference>
<proteinExistence type="predicted"/>
<dbReference type="RefSeq" id="WP_323329120.1">
    <property type="nucleotide sequence ID" value="NZ_JAYGIL010000012.1"/>
</dbReference>
<keyword evidence="10" id="KW-1185">Reference proteome</keyword>
<dbReference type="SUPFAM" id="SSF53649">
    <property type="entry name" value="Alkaline phosphatase-like"/>
    <property type="match status" value="1"/>
</dbReference>
<name>A0ABU5S511_9BACT</name>
<dbReference type="CDD" id="cd16017">
    <property type="entry name" value="LptA"/>
    <property type="match status" value="1"/>
</dbReference>
<organism evidence="9 10">
    <name type="scientific">Arcicella gelida</name>
    <dbReference type="NCBI Taxonomy" id="2984195"/>
    <lineage>
        <taxon>Bacteria</taxon>
        <taxon>Pseudomonadati</taxon>
        <taxon>Bacteroidota</taxon>
        <taxon>Cytophagia</taxon>
        <taxon>Cytophagales</taxon>
        <taxon>Flectobacillaceae</taxon>
        <taxon>Arcicella</taxon>
    </lineage>
</organism>
<sequence length="551" mass="62298">MPTTDKTIDSSKTSILYLLIVVGLIAICDFTFFVSTQQYFLAMLGALACLSLHLLPIYFFRNKIKLYLFLLIPVFIFLPLNLASIILFDVPINDATLVLILNTNPSESVELLKGYIPSLIISFLLYGGILYLLIRRIPTKISGMNAKIIAIASVSVFLLLPFVSFEGGSYFMKLRTRYYSIFPTSVLYAGNAVFKQQRLMNSSKEQRENYVFHAKPETTLVGKQVHLLIIGESSRYDHWALNGYSRNTSPKLSKRESFISFSNAAAGGFITEFAAPLMVTGVGADNFDKHFQQKSIVSLFKEAGFHTYWLSNQVDQGHIKVHIDEADNKYLNLSDSKATRNVHRDMELVGVLKKVLAESSTKKFIVIHTAGSHYDYSVRYPDEFDFFKPSNKTIRSKSADKAFKNVLINSYDNTIRYSDAVIDSIISLVSKQNALASITYMSDHGENLFDDSRDLSQHAYPVPSKYIAHVPFFVWYSPILKNTFPNKINHLMKHVNSKISSENIIHTLPSMSGLTYPLQDSLKNITSPYFVDNEQKILGANDKVYLVETLK</sequence>
<feature type="transmembrane region" description="Helical" evidence="7">
    <location>
        <begin position="39"/>
        <end position="59"/>
    </location>
</feature>
<feature type="transmembrane region" description="Helical" evidence="7">
    <location>
        <begin position="115"/>
        <end position="134"/>
    </location>
</feature>
<keyword evidence="2" id="KW-1003">Cell membrane</keyword>
<evidence type="ECO:0000256" key="3">
    <source>
        <dbReference type="ARBA" id="ARBA00022679"/>
    </source>
</evidence>
<gene>
    <name evidence="9" type="ORF">VB776_11485</name>
</gene>
<protein>
    <submittedName>
        <fullName evidence="9">Phosphoethanolamine transferase</fullName>
    </submittedName>
</protein>